<comment type="subcellular location">
    <subcellularLocation>
        <location evidence="1">Secreted</location>
    </subcellularLocation>
</comment>
<keyword evidence="5" id="KW-0732">Signal</keyword>
<dbReference type="CDD" id="cd00707">
    <property type="entry name" value="Pancreat_lipase_like"/>
    <property type="match status" value="1"/>
</dbReference>
<dbReference type="PRINTS" id="PR00821">
    <property type="entry name" value="TAGLIPASE"/>
</dbReference>
<evidence type="ECO:0000256" key="4">
    <source>
        <dbReference type="RuleBase" id="RU004262"/>
    </source>
</evidence>
<keyword evidence="3" id="KW-0964">Secreted</keyword>
<keyword evidence="7" id="KW-1185">Reference proteome</keyword>
<dbReference type="Pfam" id="PF00151">
    <property type="entry name" value="Lipase"/>
    <property type="match status" value="1"/>
</dbReference>
<dbReference type="PANTHER" id="PTHR11610:SF169">
    <property type="entry name" value="GH15759P-RELATED"/>
    <property type="match status" value="1"/>
</dbReference>
<evidence type="ECO:0000313" key="7">
    <source>
        <dbReference type="Proteomes" id="UP000694904"/>
    </source>
</evidence>
<dbReference type="Proteomes" id="UP000694904">
    <property type="component" value="Chromosome 2"/>
</dbReference>
<dbReference type="InterPro" id="IPR029058">
    <property type="entry name" value="AB_hydrolase_fold"/>
</dbReference>
<reference evidence="8" key="3">
    <citation type="submission" date="2025-08" db="UniProtKB">
        <authorList>
            <consortium name="RefSeq"/>
        </authorList>
    </citation>
    <scope>IDENTIFICATION</scope>
    <source>
        <tissue evidence="8">Whole organism</tissue>
    </source>
</reference>
<dbReference type="InterPro" id="IPR013818">
    <property type="entry name" value="Lipase"/>
</dbReference>
<dbReference type="InterPro" id="IPR033906">
    <property type="entry name" value="Lipase_N"/>
</dbReference>
<evidence type="ECO:0000256" key="5">
    <source>
        <dbReference type="SAM" id="SignalP"/>
    </source>
</evidence>
<feature type="domain" description="Lipase" evidence="6">
    <location>
        <begin position="61"/>
        <end position="318"/>
    </location>
</feature>
<dbReference type="GeneID" id="108621336"/>
<accession>A0ABM1Q3P5</accession>
<reference evidence="7" key="1">
    <citation type="journal article" date="1997" name="Nucleic Acids Res.">
        <title>tRNAscan-SE: a program for improved detection of transfer RNA genes in genomic sequence.</title>
        <authorList>
            <person name="Lowe T.M."/>
            <person name="Eddy S.R."/>
        </authorList>
    </citation>
    <scope>NUCLEOTIDE SEQUENCE [LARGE SCALE GENOMIC DNA]</scope>
</reference>
<sequence length="384" mass="42314">MQLLYSVTLMLLLLLPAGNVSAGKRLFAYERGKCEIAMADVVEGLVNTSLKRLTRPSRHVSQASLLQYDLYTPHNPQERQLLHPGNVQLLRKSNFNGKWPVRVIIHGWTGKSTTCYNAAVKDAYLSRGDFNVIVMDWSQQAMDINYSRVSKQFRSIAASVAQFLSFLHEYADVPYENIYLVGHSAGSHIAGLTGKHLTPARLGAIFALDPAGLSQLGVGPSERLAPTDAIYVESIHTDLQLLGNPEGNRLSQAAIFPNWGLGQPHCPNATATELDISCDHFGAVFYFAESVRRPKMFGAVRCRSLQSIRKLTCGCNNSGKHTKFSAATCPADSFMGGEPAMPKKGVFYVSTLRQSPYGTADGLVHMQPPKMSTIFETRRTLFFI</sequence>
<feature type="chain" id="PRO_5045351119" evidence="5">
    <location>
        <begin position="23"/>
        <end position="384"/>
    </location>
</feature>
<dbReference type="RefSeq" id="XP_017874081.1">
    <property type="nucleotide sequence ID" value="XM_018018592.1"/>
</dbReference>
<organism evidence="7 8">
    <name type="scientific">Drosophila arizonae</name>
    <name type="common">Fruit fly</name>
    <dbReference type="NCBI Taxonomy" id="7263"/>
    <lineage>
        <taxon>Eukaryota</taxon>
        <taxon>Metazoa</taxon>
        <taxon>Ecdysozoa</taxon>
        <taxon>Arthropoda</taxon>
        <taxon>Hexapoda</taxon>
        <taxon>Insecta</taxon>
        <taxon>Pterygota</taxon>
        <taxon>Neoptera</taxon>
        <taxon>Endopterygota</taxon>
        <taxon>Diptera</taxon>
        <taxon>Brachycera</taxon>
        <taxon>Muscomorpha</taxon>
        <taxon>Ephydroidea</taxon>
        <taxon>Drosophilidae</taxon>
        <taxon>Drosophila</taxon>
    </lineage>
</organism>
<name>A0ABM1Q3P5_DROAR</name>
<evidence type="ECO:0000256" key="1">
    <source>
        <dbReference type="ARBA" id="ARBA00004613"/>
    </source>
</evidence>
<comment type="similarity">
    <text evidence="2 4">Belongs to the AB hydrolase superfamily. Lipase family.</text>
</comment>
<gene>
    <name evidence="8" type="primary">LOC108621336</name>
</gene>
<dbReference type="PANTHER" id="PTHR11610">
    <property type="entry name" value="LIPASE"/>
    <property type="match status" value="1"/>
</dbReference>
<evidence type="ECO:0000256" key="2">
    <source>
        <dbReference type="ARBA" id="ARBA00010701"/>
    </source>
</evidence>
<reference evidence="7" key="2">
    <citation type="journal article" date="2016" name="G3 (Bethesda)">
        <title>Genome Evolution in Three Species of Cactophilic Drosophila.</title>
        <authorList>
            <person name="Sanchez-Flores A."/>
            <person name="Penazola F."/>
            <person name="Carpinteyro-Ponce J."/>
            <person name="Nazario-Yepiz N."/>
            <person name="Abreu-Goodger C."/>
            <person name="Machado C.A."/>
            <person name="Markow T.A."/>
        </authorList>
    </citation>
    <scope>NUCLEOTIDE SEQUENCE [LARGE SCALE GENOMIC DNA]</scope>
</reference>
<dbReference type="InterPro" id="IPR000734">
    <property type="entry name" value="TAG_lipase"/>
</dbReference>
<evidence type="ECO:0000313" key="8">
    <source>
        <dbReference type="RefSeq" id="XP_017874081.1"/>
    </source>
</evidence>
<dbReference type="SUPFAM" id="SSF53474">
    <property type="entry name" value="alpha/beta-Hydrolases"/>
    <property type="match status" value="1"/>
</dbReference>
<proteinExistence type="inferred from homology"/>
<evidence type="ECO:0000259" key="6">
    <source>
        <dbReference type="Pfam" id="PF00151"/>
    </source>
</evidence>
<dbReference type="Gene3D" id="3.40.50.1820">
    <property type="entry name" value="alpha/beta hydrolase"/>
    <property type="match status" value="1"/>
</dbReference>
<feature type="signal peptide" evidence="5">
    <location>
        <begin position="1"/>
        <end position="22"/>
    </location>
</feature>
<protein>
    <submittedName>
        <fullName evidence="8">Phospholipase A1 1</fullName>
    </submittedName>
</protein>
<evidence type="ECO:0000256" key="3">
    <source>
        <dbReference type="ARBA" id="ARBA00022525"/>
    </source>
</evidence>